<dbReference type="EMBL" id="WNWS01000022">
    <property type="protein sequence ID" value="KAE9987062.1"/>
    <property type="molecule type" value="Genomic_DNA"/>
</dbReference>
<evidence type="ECO:0000313" key="5">
    <source>
        <dbReference type="Proteomes" id="UP000433883"/>
    </source>
</evidence>
<dbReference type="Proteomes" id="UP000447873">
    <property type="component" value="Unassembled WGS sequence"/>
</dbReference>
<dbReference type="EMBL" id="WNWQ01000549">
    <property type="protein sequence ID" value="KAE9966191.1"/>
    <property type="molecule type" value="Genomic_DNA"/>
</dbReference>
<dbReference type="PANTHER" id="PTHR43695">
    <property type="entry name" value="PUTATIVE (AFU_ORTHOLOGUE AFUA_2G17250)-RELATED"/>
    <property type="match status" value="1"/>
</dbReference>
<dbReference type="Proteomes" id="UP000433883">
    <property type="component" value="Unassembled WGS sequence"/>
</dbReference>
<sequence>MKALNYLRAGLAAVIFSTSTSAIPIDDDTGAASNFAGYLISTFSDPNPTVQFYLSNGNNAGEFSFANKGTAVLTSTVGTKAVRDVFLTSNGDRSQWYLIATDLDINADGFSWDKATRNGSRGIVVWQSSNLVDWSSSVLQTVESATAGMVWAPSAVWDGTSSQFHVFWSSRFYESSDTGHTGNATLDRIRYTTTKDFTTFTPAKDYIESDIPLIDQEFQYLGKPGHYARFLKNELLNQVYQETTTEGLFGTWTRIPGYVVNESPREGPASFADNVVPGLYHLLLDDYTNPQPSSKPAYFLLAGDSTTAKPKDLSTGITGGWGDGFLALLVKPASGVNYGHNGRTTVNFRSGGDWGNVMKDLKAHKETKDVYVTIQFGHNDFKSVSLPEFQKNLETMAKEVKAAGGTPILTTPLSQRYFTAGKVRETLSAQAQATIAAAKSGDTIFIDLHAESMKYLTSIGEAEANTLSANEKDKTHLSTKGTKVFGGIVADLIAAGIPALKGVFVK</sequence>
<dbReference type="InterPro" id="IPR013830">
    <property type="entry name" value="SGNH_hydro"/>
</dbReference>
<dbReference type="Pfam" id="PF13472">
    <property type="entry name" value="Lipase_GDSL_2"/>
    <property type="match status" value="1"/>
</dbReference>
<comment type="caution">
    <text evidence="3">The sequence shown here is derived from an EMBL/GenBank/DDBJ whole genome shotgun (WGS) entry which is preliminary data.</text>
</comment>
<gene>
    <name evidence="3" type="ORF">BLS_007159</name>
    <name evidence="4" type="ORF">EG328_003844</name>
</gene>
<keyword evidence="1" id="KW-0732">Signal</keyword>
<evidence type="ECO:0000256" key="1">
    <source>
        <dbReference type="SAM" id="SignalP"/>
    </source>
</evidence>
<name>A0A8H3YQW2_VENIN</name>
<dbReference type="InterPro" id="IPR037459">
    <property type="entry name" value="RhgT-like"/>
</dbReference>
<dbReference type="AlphaFoldDB" id="A0A8H3YQW2"/>
<accession>A0A8H3YQW2</accession>
<evidence type="ECO:0000313" key="6">
    <source>
        <dbReference type="Proteomes" id="UP000447873"/>
    </source>
</evidence>
<dbReference type="SUPFAM" id="SSF52266">
    <property type="entry name" value="SGNH hydrolase"/>
    <property type="match status" value="1"/>
</dbReference>
<reference evidence="3 5" key="1">
    <citation type="submission" date="2019-11" db="EMBL/GenBank/DDBJ databases">
        <title>Venturia inaequalis Genome Resource.</title>
        <authorList>
            <person name="Lichtner F.J."/>
        </authorList>
    </citation>
    <scope>NUCLEOTIDE SEQUENCE [LARGE SCALE GENOMIC DNA]</scope>
    <source>
        <strain evidence="4 6">120213</strain>
        <strain evidence="3">Bline_iso_100314</strain>
    </source>
</reference>
<evidence type="ECO:0000259" key="2">
    <source>
        <dbReference type="Pfam" id="PF13472"/>
    </source>
</evidence>
<dbReference type="InterPro" id="IPR036514">
    <property type="entry name" value="SGNH_hydro_sf"/>
</dbReference>
<proteinExistence type="predicted"/>
<dbReference type="Gene3D" id="3.40.50.1110">
    <property type="entry name" value="SGNH hydrolase"/>
    <property type="match status" value="1"/>
</dbReference>
<feature type="signal peptide" evidence="1">
    <location>
        <begin position="1"/>
        <end position="22"/>
    </location>
</feature>
<dbReference type="CDD" id="cd08983">
    <property type="entry name" value="GH43_Bt3655-like"/>
    <property type="match status" value="1"/>
</dbReference>
<dbReference type="PANTHER" id="PTHR43695:SF2">
    <property type="entry name" value="PUTATIVE (AFU_ORTHOLOGUE AFUA_2G17250)-RELATED"/>
    <property type="match status" value="1"/>
</dbReference>
<organism evidence="3 5">
    <name type="scientific">Venturia inaequalis</name>
    <name type="common">Apple scab fungus</name>
    <dbReference type="NCBI Taxonomy" id="5025"/>
    <lineage>
        <taxon>Eukaryota</taxon>
        <taxon>Fungi</taxon>
        <taxon>Dikarya</taxon>
        <taxon>Ascomycota</taxon>
        <taxon>Pezizomycotina</taxon>
        <taxon>Dothideomycetes</taxon>
        <taxon>Pleosporomycetidae</taxon>
        <taxon>Venturiales</taxon>
        <taxon>Venturiaceae</taxon>
        <taxon>Venturia</taxon>
    </lineage>
</organism>
<evidence type="ECO:0000313" key="3">
    <source>
        <dbReference type="EMBL" id="KAE9966191.1"/>
    </source>
</evidence>
<dbReference type="GO" id="GO:0016787">
    <property type="term" value="F:hydrolase activity"/>
    <property type="evidence" value="ECO:0007669"/>
    <property type="project" value="InterPro"/>
</dbReference>
<protein>
    <recommendedName>
        <fullName evidence="2">SGNH hydrolase-type esterase domain-containing protein</fullName>
    </recommendedName>
</protein>
<dbReference type="SUPFAM" id="SSF75005">
    <property type="entry name" value="Arabinanase/levansucrase/invertase"/>
    <property type="match status" value="1"/>
</dbReference>
<dbReference type="Gene3D" id="2.115.10.20">
    <property type="entry name" value="Glycosyl hydrolase domain, family 43"/>
    <property type="match status" value="1"/>
</dbReference>
<dbReference type="InterPro" id="IPR023296">
    <property type="entry name" value="Glyco_hydro_beta-prop_sf"/>
</dbReference>
<feature type="domain" description="SGNH hydrolase-type esterase" evidence="2">
    <location>
        <begin position="302"/>
        <end position="482"/>
    </location>
</feature>
<evidence type="ECO:0000313" key="4">
    <source>
        <dbReference type="EMBL" id="KAE9987062.1"/>
    </source>
</evidence>
<feature type="chain" id="PRO_5044691023" description="SGNH hydrolase-type esterase domain-containing protein" evidence="1">
    <location>
        <begin position="23"/>
        <end position="506"/>
    </location>
</feature>